<reference evidence="1" key="1">
    <citation type="submission" date="2016-04" db="EMBL/GenBank/DDBJ databases">
        <authorList>
            <person name="Evans L.H."/>
            <person name="Alamgir A."/>
            <person name="Owens N."/>
            <person name="Weber N.D."/>
            <person name="Virtaneva K."/>
            <person name="Barbian K."/>
            <person name="Babar A."/>
            <person name="Rosenke K."/>
        </authorList>
    </citation>
    <scope>NUCLEOTIDE SEQUENCE</scope>
    <source>
        <strain evidence="1">Nono1</strain>
    </source>
</reference>
<protein>
    <submittedName>
        <fullName evidence="1">Uncharacterized protein</fullName>
    </submittedName>
</protein>
<dbReference type="EMBL" id="LT559118">
    <property type="protein sequence ID" value="SBO93565.1"/>
    <property type="molecule type" value="Genomic_DNA"/>
</dbReference>
<gene>
    <name evidence="1" type="ORF">BN4615_P3079</name>
</gene>
<accession>A0A1M4E3X5</accession>
<evidence type="ECO:0000313" key="1">
    <source>
        <dbReference type="EMBL" id="SBO93565.1"/>
    </source>
</evidence>
<sequence length="42" mass="4587">MLEWRDGGRLIDAPAAEPGCRVSGRVSTVAARYQAAQRSWTP</sequence>
<dbReference type="AlphaFoldDB" id="A0A1M4E3X5"/>
<name>A0A1M4E3X5_9ACTN</name>
<organism evidence="1">
    <name type="scientific">Nonomuraea gerenzanensis</name>
    <dbReference type="NCBI Taxonomy" id="93944"/>
    <lineage>
        <taxon>Bacteria</taxon>
        <taxon>Bacillati</taxon>
        <taxon>Actinomycetota</taxon>
        <taxon>Actinomycetes</taxon>
        <taxon>Streptosporangiales</taxon>
        <taxon>Streptosporangiaceae</taxon>
        <taxon>Nonomuraea</taxon>
    </lineage>
</organism>
<proteinExistence type="predicted"/>